<dbReference type="RefSeq" id="XP_027076095.1">
    <property type="nucleotide sequence ID" value="XM_027220294.2"/>
</dbReference>
<keyword evidence="5 6" id="KW-0408">Iron</keyword>
<protein>
    <submittedName>
        <fullName evidence="8">Alpha-dioxygenase PIOX isoform X2</fullName>
    </submittedName>
</protein>
<dbReference type="GO" id="GO:0006979">
    <property type="term" value="P:response to oxidative stress"/>
    <property type="evidence" value="ECO:0007669"/>
    <property type="project" value="InterPro"/>
</dbReference>
<dbReference type="GO" id="GO:0006631">
    <property type="term" value="P:fatty acid metabolic process"/>
    <property type="evidence" value="ECO:0007669"/>
    <property type="project" value="UniProtKB-ARBA"/>
</dbReference>
<evidence type="ECO:0000256" key="3">
    <source>
        <dbReference type="ARBA" id="ARBA00022964"/>
    </source>
</evidence>
<reference evidence="7" key="1">
    <citation type="journal article" date="2025" name="Foods">
        <title>Unveiling the Microbial Signatures of Arabica Coffee Cherries: Insights into Ripeness Specific Diversity, Functional Traits, and Implications for Quality and Safety.</title>
        <authorList>
            <consortium name="RefSeq"/>
            <person name="Tenea G.N."/>
            <person name="Cifuentes V."/>
            <person name="Reyes P."/>
            <person name="Cevallos-Vallejos M."/>
        </authorList>
    </citation>
    <scope>NUCLEOTIDE SEQUENCE [LARGE SCALE GENOMIC DNA]</scope>
</reference>
<dbReference type="GO" id="GO:0020037">
    <property type="term" value="F:heme binding"/>
    <property type="evidence" value="ECO:0007669"/>
    <property type="project" value="InterPro"/>
</dbReference>
<dbReference type="Pfam" id="PF03098">
    <property type="entry name" value="An_peroxidase"/>
    <property type="match status" value="1"/>
</dbReference>
<dbReference type="GO" id="GO:0004601">
    <property type="term" value="F:peroxidase activity"/>
    <property type="evidence" value="ECO:0007669"/>
    <property type="project" value="InterPro"/>
</dbReference>
<dbReference type="SUPFAM" id="SSF48113">
    <property type="entry name" value="Heme-dependent peroxidases"/>
    <property type="match status" value="1"/>
</dbReference>
<evidence type="ECO:0000256" key="1">
    <source>
        <dbReference type="ARBA" id="ARBA00022723"/>
    </source>
</evidence>
<dbReference type="InterPro" id="IPR019791">
    <property type="entry name" value="Haem_peroxidase_animal"/>
</dbReference>
<dbReference type="GO" id="GO:0016702">
    <property type="term" value="F:oxidoreductase activity, acting on single donors with incorporation of molecular oxygen, incorporation of two atoms of oxygen"/>
    <property type="evidence" value="ECO:0007669"/>
    <property type="project" value="TreeGrafter"/>
</dbReference>
<name>A0A6P6TDB9_COFAR</name>
<keyword evidence="1 6" id="KW-0479">Metal-binding</keyword>
<evidence type="ECO:0000313" key="7">
    <source>
        <dbReference type="Proteomes" id="UP001652660"/>
    </source>
</evidence>
<reference evidence="8" key="2">
    <citation type="submission" date="2025-08" db="UniProtKB">
        <authorList>
            <consortium name="RefSeq"/>
        </authorList>
    </citation>
    <scope>IDENTIFICATION</scope>
    <source>
        <tissue evidence="8">Leaves</tissue>
    </source>
</reference>
<dbReference type="AlphaFoldDB" id="A0A6P6TDB9"/>
<evidence type="ECO:0000256" key="5">
    <source>
        <dbReference type="ARBA" id="ARBA00023004"/>
    </source>
</evidence>
<organism evidence="7 8">
    <name type="scientific">Coffea arabica</name>
    <name type="common">Arabian coffee</name>
    <dbReference type="NCBI Taxonomy" id="13443"/>
    <lineage>
        <taxon>Eukaryota</taxon>
        <taxon>Viridiplantae</taxon>
        <taxon>Streptophyta</taxon>
        <taxon>Embryophyta</taxon>
        <taxon>Tracheophyta</taxon>
        <taxon>Spermatophyta</taxon>
        <taxon>Magnoliopsida</taxon>
        <taxon>eudicotyledons</taxon>
        <taxon>Gunneridae</taxon>
        <taxon>Pentapetalae</taxon>
        <taxon>asterids</taxon>
        <taxon>lamiids</taxon>
        <taxon>Gentianales</taxon>
        <taxon>Rubiaceae</taxon>
        <taxon>Ixoroideae</taxon>
        <taxon>Gardenieae complex</taxon>
        <taxon>Bertiereae - Coffeeae clade</taxon>
        <taxon>Coffeeae</taxon>
        <taxon>Coffea</taxon>
    </lineage>
</organism>
<evidence type="ECO:0000256" key="4">
    <source>
        <dbReference type="ARBA" id="ARBA00023002"/>
    </source>
</evidence>
<evidence type="ECO:0000313" key="8">
    <source>
        <dbReference type="RefSeq" id="XP_027076095.1"/>
    </source>
</evidence>
<dbReference type="GO" id="GO:0046872">
    <property type="term" value="F:metal ion binding"/>
    <property type="evidence" value="ECO:0007669"/>
    <property type="project" value="UniProtKB-KW"/>
</dbReference>
<dbReference type="InterPro" id="IPR010255">
    <property type="entry name" value="Haem_peroxidase_sf"/>
</dbReference>
<dbReference type="PANTHER" id="PTHR11903">
    <property type="entry name" value="PROSTAGLANDIN G/H SYNTHASE"/>
    <property type="match status" value="1"/>
</dbReference>
<gene>
    <name evidence="8" type="primary">LOC113699944</name>
</gene>
<dbReference type="PROSITE" id="PS50292">
    <property type="entry name" value="PEROXIDASE_3"/>
    <property type="match status" value="1"/>
</dbReference>
<evidence type="ECO:0000256" key="2">
    <source>
        <dbReference type="ARBA" id="ARBA00022821"/>
    </source>
</evidence>
<proteinExistence type="predicted"/>
<dbReference type="InterPro" id="IPR050783">
    <property type="entry name" value="Oxylipin_biosynth_metab"/>
</dbReference>
<dbReference type="Proteomes" id="UP001652660">
    <property type="component" value="Chromosome 7c"/>
</dbReference>
<dbReference type="PANTHER" id="PTHR11903:SF11">
    <property type="entry name" value="ALPHA-DIOXYGENASE 1"/>
    <property type="match status" value="1"/>
</dbReference>
<dbReference type="OrthoDB" id="823504at2759"/>
<keyword evidence="3" id="KW-0223">Dioxygenase</keyword>
<keyword evidence="7" id="KW-1185">Reference proteome</keyword>
<sequence length="594" mass="67486">MATLVANSVKAVLVAPFHNFIHKDFHEVVKRMTLVDKLLFLIIHFVDKLGIWHRLPVFLGLIYLSIRRHLHQEYNLFNVGKTPAGVRFNPADFPFRTADGEFNDPFNEGAGSEDSFFGRNVLPVDQRNKIELTAPAEVASQCPLKSFKFYKTKEVPTGFYEIKTGHLNRRTPWWDASAIYGSDEKSLKKVRTFKDGKLKISKDGLLLHEDDDGRAISGDVRNSWAGVSLLQALFVMEHNSVCDALKKEYPELGDEELYRHARLVTSAIIAKIHTIDWTVELLKTDTLHAAMRANWYGLLGKKFKDTFGHVGGVILSGLVGLKKPENHGVPYSLTEEFVSVYRMHSLLPDDLLLRDINAATGPNKSPPLSKQIAMPNLIGINGEKMLSGIGFTRQMVSMGHQACAALELWNYPLWLRDIIPQNPDGTERPDHVDLPALEIFRDRERSVARYNAFRRALLLIPISKWEDLTDDAESIKTLREVYGNDVEELDLLVGLMAEKKIKGFAISETAFIIFVIMATRRLEADRFFTSNFNEETYTKKGLERVNTTESLKDVLDRHYPEMTKKWMNSSSAFSVWDSAPNARNPIPLYLRVPQ</sequence>
<accession>A0A6P6TDB9</accession>
<dbReference type="GO" id="GO:0006952">
    <property type="term" value="P:defense response"/>
    <property type="evidence" value="ECO:0007669"/>
    <property type="project" value="UniProtKB-KW"/>
</dbReference>
<keyword evidence="6" id="KW-0349">Heme</keyword>
<dbReference type="InterPro" id="IPR037120">
    <property type="entry name" value="Haem_peroxidase_sf_animal"/>
</dbReference>
<dbReference type="GeneID" id="113699944"/>
<evidence type="ECO:0000256" key="6">
    <source>
        <dbReference type="PIRSR" id="PIRSR619791-2"/>
    </source>
</evidence>
<keyword evidence="4" id="KW-0560">Oxidoreductase</keyword>
<feature type="binding site" description="axial binding residue" evidence="6">
    <location>
        <position position="344"/>
    </location>
    <ligand>
        <name>heme b</name>
        <dbReference type="ChEBI" id="CHEBI:60344"/>
    </ligand>
    <ligandPart>
        <name>Fe</name>
        <dbReference type="ChEBI" id="CHEBI:18248"/>
    </ligandPart>
</feature>
<keyword evidence="2" id="KW-0611">Plant defense</keyword>
<dbReference type="Gene3D" id="1.10.640.10">
    <property type="entry name" value="Haem peroxidase domain superfamily, animal type"/>
    <property type="match status" value="1"/>
</dbReference>